<accession>A0A430L208</accession>
<keyword evidence="1" id="KW-0472">Membrane</keyword>
<feature type="transmembrane region" description="Helical" evidence="1">
    <location>
        <begin position="40"/>
        <end position="59"/>
    </location>
</feature>
<organism evidence="2 3">
    <name type="scientific">Fusarium euwallaceae</name>
    <dbReference type="NCBI Taxonomy" id="1147111"/>
    <lineage>
        <taxon>Eukaryota</taxon>
        <taxon>Fungi</taxon>
        <taxon>Dikarya</taxon>
        <taxon>Ascomycota</taxon>
        <taxon>Pezizomycotina</taxon>
        <taxon>Sordariomycetes</taxon>
        <taxon>Hypocreomycetidae</taxon>
        <taxon>Hypocreales</taxon>
        <taxon>Nectriaceae</taxon>
        <taxon>Fusarium</taxon>
        <taxon>Fusarium solani species complex</taxon>
    </lineage>
</organism>
<dbReference type="SUPFAM" id="SSF53448">
    <property type="entry name" value="Nucleotide-diphospho-sugar transferases"/>
    <property type="match status" value="1"/>
</dbReference>
<dbReference type="InterPro" id="IPR050587">
    <property type="entry name" value="GNT1/Glycosyltrans_8"/>
</dbReference>
<comment type="caution">
    <text evidence="2">The sequence shown here is derived from an EMBL/GenBank/DDBJ whole genome shotgun (WGS) entry which is preliminary data.</text>
</comment>
<dbReference type="InterPro" id="IPR029044">
    <property type="entry name" value="Nucleotide-diphossugar_trans"/>
</dbReference>
<evidence type="ECO:0000313" key="2">
    <source>
        <dbReference type="EMBL" id="RTE69757.1"/>
    </source>
</evidence>
<name>A0A430L208_9HYPO</name>
<dbReference type="Gene3D" id="3.90.550.10">
    <property type="entry name" value="Spore Coat Polysaccharide Biosynthesis Protein SpsA, Chain A"/>
    <property type="match status" value="1"/>
</dbReference>
<feature type="transmembrane region" description="Helical" evidence="1">
    <location>
        <begin position="12"/>
        <end position="28"/>
    </location>
</feature>
<keyword evidence="3" id="KW-1185">Reference proteome</keyword>
<dbReference type="AlphaFoldDB" id="A0A430L208"/>
<dbReference type="Proteomes" id="UP000287124">
    <property type="component" value="Unassembled WGS sequence"/>
</dbReference>
<dbReference type="EMBL" id="MIKF01000532">
    <property type="protein sequence ID" value="RTE69757.1"/>
    <property type="molecule type" value="Genomic_DNA"/>
</dbReference>
<protein>
    <recommendedName>
        <fullName evidence="4">Nucleotide-diphospho-sugar transferase</fullName>
    </recommendedName>
</protein>
<sequence length="304" mass="34816">MPALLAPTPIKLLGLMALVALILFVLNFDPKSPESSYAYIFYATQDIYACSAAVNIYLLKSLFSTKHHVIVFLSHDVSARYRPLFESLGARIIHEEPMPLHHDTISYYRGCLLKLASFRIHEIDPSLQRIITLDADQLVLGNLDHLFDLPMEDFLAPSAYWLDAGYLSSTLMLVKPSPGQWRLVQHALVDPLPQQYDMDIINVLFQDRPSRLSGKYTTLNSHWEDWSAPPWFGSSNTSASQEDLDELYHQAQVIHFTAVGKPWSYEVKEVRQRKPKAHEALFQQWARWRRLARDVCPPGVVDEI</sequence>
<reference evidence="2 3" key="1">
    <citation type="submission" date="2017-06" db="EMBL/GenBank/DDBJ databases">
        <title>Comparative genomic analysis of Ambrosia Fusariam Clade fungi.</title>
        <authorList>
            <person name="Stajich J.E."/>
            <person name="Carrillo J."/>
            <person name="Kijimoto T."/>
            <person name="Eskalen A."/>
            <person name="O'Donnell K."/>
            <person name="Kasson M."/>
        </authorList>
    </citation>
    <scope>NUCLEOTIDE SEQUENCE [LARGE SCALE GENOMIC DNA]</scope>
    <source>
        <strain evidence="2 3">UCR1854</strain>
    </source>
</reference>
<gene>
    <name evidence="2" type="ORF">BHE90_015860</name>
</gene>
<evidence type="ECO:0008006" key="4">
    <source>
        <dbReference type="Google" id="ProtNLM"/>
    </source>
</evidence>
<proteinExistence type="predicted"/>
<keyword evidence="1" id="KW-1133">Transmembrane helix</keyword>
<evidence type="ECO:0000256" key="1">
    <source>
        <dbReference type="SAM" id="Phobius"/>
    </source>
</evidence>
<keyword evidence="1" id="KW-0812">Transmembrane</keyword>
<evidence type="ECO:0000313" key="3">
    <source>
        <dbReference type="Proteomes" id="UP000287124"/>
    </source>
</evidence>
<dbReference type="PANTHER" id="PTHR11183">
    <property type="entry name" value="GLYCOGENIN SUBFAMILY MEMBER"/>
    <property type="match status" value="1"/>
</dbReference>